<comment type="caution">
    <text evidence="2">The sequence shown here is derived from an EMBL/GenBank/DDBJ whole genome shotgun (WGS) entry which is preliminary data.</text>
</comment>
<protein>
    <submittedName>
        <fullName evidence="2">Uncharacterized protein</fullName>
    </submittedName>
</protein>
<feature type="transmembrane region" description="Helical" evidence="1">
    <location>
        <begin position="23"/>
        <end position="40"/>
    </location>
</feature>
<accession>A0ABR2U5F9</accession>
<keyword evidence="1" id="KW-0472">Membrane</keyword>
<name>A0ABR2U5F9_9ROSI</name>
<organism evidence="2 3">
    <name type="scientific">Hibiscus sabdariffa</name>
    <name type="common">roselle</name>
    <dbReference type="NCBI Taxonomy" id="183260"/>
    <lineage>
        <taxon>Eukaryota</taxon>
        <taxon>Viridiplantae</taxon>
        <taxon>Streptophyta</taxon>
        <taxon>Embryophyta</taxon>
        <taxon>Tracheophyta</taxon>
        <taxon>Spermatophyta</taxon>
        <taxon>Magnoliopsida</taxon>
        <taxon>eudicotyledons</taxon>
        <taxon>Gunneridae</taxon>
        <taxon>Pentapetalae</taxon>
        <taxon>rosids</taxon>
        <taxon>malvids</taxon>
        <taxon>Malvales</taxon>
        <taxon>Malvaceae</taxon>
        <taxon>Malvoideae</taxon>
        <taxon>Hibiscus</taxon>
    </lineage>
</organism>
<keyword evidence="3" id="KW-1185">Reference proteome</keyword>
<proteinExistence type="predicted"/>
<dbReference type="EMBL" id="JBBPBN010000002">
    <property type="protein sequence ID" value="KAK9044677.1"/>
    <property type="molecule type" value="Genomic_DNA"/>
</dbReference>
<sequence>MLVLKAILKSTLKPFTMNRRNPSFVFFIAFAILASVLLDFKMHWKEQQIKARLGAVLKQFQVNDMQNLPGQIWVEPGIFPVSADFPAEEGDFPPRQQFSHLSISLPRQDWTRNTKWSAIGSPYFSEYSYTKIASIRGREDHHVGT</sequence>
<keyword evidence="1" id="KW-1133">Transmembrane helix</keyword>
<evidence type="ECO:0000313" key="3">
    <source>
        <dbReference type="Proteomes" id="UP001396334"/>
    </source>
</evidence>
<dbReference type="Proteomes" id="UP001396334">
    <property type="component" value="Unassembled WGS sequence"/>
</dbReference>
<reference evidence="2 3" key="1">
    <citation type="journal article" date="2024" name="G3 (Bethesda)">
        <title>Genome assembly of Hibiscus sabdariffa L. provides insights into metabolisms of medicinal natural products.</title>
        <authorList>
            <person name="Kim T."/>
        </authorList>
    </citation>
    <scope>NUCLEOTIDE SEQUENCE [LARGE SCALE GENOMIC DNA]</scope>
    <source>
        <strain evidence="2">TK-2024</strain>
        <tissue evidence="2">Old leaves</tissue>
    </source>
</reference>
<evidence type="ECO:0000256" key="1">
    <source>
        <dbReference type="SAM" id="Phobius"/>
    </source>
</evidence>
<evidence type="ECO:0000313" key="2">
    <source>
        <dbReference type="EMBL" id="KAK9044677.1"/>
    </source>
</evidence>
<gene>
    <name evidence="2" type="ORF">V6N11_058571</name>
</gene>
<keyword evidence="1" id="KW-0812">Transmembrane</keyword>